<dbReference type="SUPFAM" id="SSF48452">
    <property type="entry name" value="TPR-like"/>
    <property type="match status" value="1"/>
</dbReference>
<gene>
    <name evidence="1" type="ORF">CY34DRAFT_14532</name>
</gene>
<accession>A0A0D0ABR2</accession>
<dbReference type="InterPro" id="IPR011990">
    <property type="entry name" value="TPR-like_helical_dom_sf"/>
</dbReference>
<name>A0A0D0ABR2_9AGAM</name>
<reference evidence="1 2" key="1">
    <citation type="submission" date="2014-04" db="EMBL/GenBank/DDBJ databases">
        <authorList>
            <consortium name="DOE Joint Genome Institute"/>
            <person name="Kuo A."/>
            <person name="Ruytinx J."/>
            <person name="Rineau F."/>
            <person name="Colpaert J."/>
            <person name="Kohler A."/>
            <person name="Nagy L.G."/>
            <person name="Floudas D."/>
            <person name="Copeland A."/>
            <person name="Barry K.W."/>
            <person name="Cichocki N."/>
            <person name="Veneault-Fourrey C."/>
            <person name="LaButti K."/>
            <person name="Lindquist E.A."/>
            <person name="Lipzen A."/>
            <person name="Lundell T."/>
            <person name="Morin E."/>
            <person name="Murat C."/>
            <person name="Sun H."/>
            <person name="Tunlid A."/>
            <person name="Henrissat B."/>
            <person name="Grigoriev I.V."/>
            <person name="Hibbett D.S."/>
            <person name="Martin F."/>
            <person name="Nordberg H.P."/>
            <person name="Cantor M.N."/>
            <person name="Hua S.X."/>
        </authorList>
    </citation>
    <scope>NUCLEOTIDE SEQUENCE [LARGE SCALE GENOMIC DNA]</scope>
    <source>
        <strain evidence="1 2">UH-Slu-Lm8-n1</strain>
    </source>
</reference>
<sequence>MHDHALEDAIKPSLTGHISKGIALCRQGLVREVKIAFDIASVAMSQDSTNIHFIHLIKAIALINANQCKEAMLLIQELAAIYPNTNTLTRRVVEAYLHVELRTKALGDVHHDDATDHFTATVN</sequence>
<dbReference type="AlphaFoldDB" id="A0A0D0ABR2"/>
<dbReference type="HOGENOM" id="CLU_2016732_0_0_1"/>
<dbReference type="Proteomes" id="UP000054485">
    <property type="component" value="Unassembled WGS sequence"/>
</dbReference>
<evidence type="ECO:0000313" key="1">
    <source>
        <dbReference type="EMBL" id="KIK39211.1"/>
    </source>
</evidence>
<protein>
    <recommendedName>
        <fullName evidence="3">Anaphase-promoting complex subunit 5</fullName>
    </recommendedName>
</protein>
<evidence type="ECO:0000313" key="2">
    <source>
        <dbReference type="Proteomes" id="UP000054485"/>
    </source>
</evidence>
<reference evidence="2" key="2">
    <citation type="submission" date="2015-01" db="EMBL/GenBank/DDBJ databases">
        <title>Evolutionary Origins and Diversification of the Mycorrhizal Mutualists.</title>
        <authorList>
            <consortium name="DOE Joint Genome Institute"/>
            <consortium name="Mycorrhizal Genomics Consortium"/>
            <person name="Kohler A."/>
            <person name="Kuo A."/>
            <person name="Nagy L.G."/>
            <person name="Floudas D."/>
            <person name="Copeland A."/>
            <person name="Barry K.W."/>
            <person name="Cichocki N."/>
            <person name="Veneault-Fourrey C."/>
            <person name="LaButti K."/>
            <person name="Lindquist E.A."/>
            <person name="Lipzen A."/>
            <person name="Lundell T."/>
            <person name="Morin E."/>
            <person name="Murat C."/>
            <person name="Riley R."/>
            <person name="Ohm R."/>
            <person name="Sun H."/>
            <person name="Tunlid A."/>
            <person name="Henrissat B."/>
            <person name="Grigoriev I.V."/>
            <person name="Hibbett D.S."/>
            <person name="Martin F."/>
        </authorList>
    </citation>
    <scope>NUCLEOTIDE SEQUENCE [LARGE SCALE GENOMIC DNA]</scope>
    <source>
        <strain evidence="2">UH-Slu-Lm8-n1</strain>
    </source>
</reference>
<proteinExistence type="predicted"/>
<dbReference type="OrthoDB" id="2676195at2759"/>
<dbReference type="InParanoid" id="A0A0D0ABR2"/>
<evidence type="ECO:0008006" key="3">
    <source>
        <dbReference type="Google" id="ProtNLM"/>
    </source>
</evidence>
<keyword evidence="2" id="KW-1185">Reference proteome</keyword>
<organism evidence="1 2">
    <name type="scientific">Suillus luteus UH-Slu-Lm8-n1</name>
    <dbReference type="NCBI Taxonomy" id="930992"/>
    <lineage>
        <taxon>Eukaryota</taxon>
        <taxon>Fungi</taxon>
        <taxon>Dikarya</taxon>
        <taxon>Basidiomycota</taxon>
        <taxon>Agaricomycotina</taxon>
        <taxon>Agaricomycetes</taxon>
        <taxon>Agaricomycetidae</taxon>
        <taxon>Boletales</taxon>
        <taxon>Suillineae</taxon>
        <taxon>Suillaceae</taxon>
        <taxon>Suillus</taxon>
    </lineage>
</organism>
<dbReference type="EMBL" id="KN835353">
    <property type="protein sequence ID" value="KIK39211.1"/>
    <property type="molecule type" value="Genomic_DNA"/>
</dbReference>